<feature type="transmembrane region" description="Helical" evidence="1">
    <location>
        <begin position="426"/>
        <end position="445"/>
    </location>
</feature>
<feature type="transmembrane region" description="Helical" evidence="1">
    <location>
        <begin position="608"/>
        <end position="629"/>
    </location>
</feature>
<comment type="caution">
    <text evidence="2">The sequence shown here is derived from an EMBL/GenBank/DDBJ whole genome shotgun (WGS) entry which is preliminary data.</text>
</comment>
<proteinExistence type="predicted"/>
<dbReference type="InterPro" id="IPR019286">
    <property type="entry name" value="DUF2339_TM"/>
</dbReference>
<dbReference type="PANTHER" id="PTHR38434">
    <property type="entry name" value="BLL2549 PROTEIN"/>
    <property type="match status" value="1"/>
</dbReference>
<feature type="transmembrane region" description="Helical" evidence="1">
    <location>
        <begin position="346"/>
        <end position="368"/>
    </location>
</feature>
<dbReference type="RefSeq" id="WP_161819927.1">
    <property type="nucleotide sequence ID" value="NZ_JAACJS010000015.1"/>
</dbReference>
<protein>
    <submittedName>
        <fullName evidence="2">DUF2339 domain-containing protein</fullName>
    </submittedName>
</protein>
<feature type="transmembrane region" description="Helical" evidence="1">
    <location>
        <begin position="213"/>
        <end position="230"/>
    </location>
</feature>
<feature type="transmembrane region" description="Helical" evidence="1">
    <location>
        <begin position="373"/>
        <end position="396"/>
    </location>
</feature>
<evidence type="ECO:0000313" key="2">
    <source>
        <dbReference type="EMBL" id="NCI51654.1"/>
    </source>
</evidence>
<feature type="transmembrane region" description="Helical" evidence="1">
    <location>
        <begin position="731"/>
        <end position="748"/>
    </location>
</feature>
<feature type="transmembrane region" description="Helical" evidence="1">
    <location>
        <begin position="572"/>
        <end position="596"/>
    </location>
</feature>
<name>A0ABW9ZX92_9BACT</name>
<gene>
    <name evidence="2" type="ORF">GWC95_17145</name>
</gene>
<keyword evidence="1" id="KW-0812">Transmembrane</keyword>
<evidence type="ECO:0000256" key="1">
    <source>
        <dbReference type="SAM" id="Phobius"/>
    </source>
</evidence>
<feature type="transmembrane region" description="Helical" evidence="1">
    <location>
        <begin position="500"/>
        <end position="520"/>
    </location>
</feature>
<feature type="transmembrane region" description="Helical" evidence="1">
    <location>
        <begin position="186"/>
        <end position="206"/>
    </location>
</feature>
<dbReference type="EMBL" id="JAACJS010000015">
    <property type="protein sequence ID" value="NCI51654.1"/>
    <property type="molecule type" value="Genomic_DNA"/>
</dbReference>
<keyword evidence="1" id="KW-0472">Membrane</keyword>
<feature type="transmembrane region" description="Helical" evidence="1">
    <location>
        <begin position="319"/>
        <end position="340"/>
    </location>
</feature>
<keyword evidence="3" id="KW-1185">Reference proteome</keyword>
<evidence type="ECO:0000313" key="3">
    <source>
        <dbReference type="Proteomes" id="UP000753802"/>
    </source>
</evidence>
<feature type="transmembrane region" description="Helical" evidence="1">
    <location>
        <begin position="236"/>
        <end position="254"/>
    </location>
</feature>
<accession>A0ABW9ZX92</accession>
<feature type="transmembrane region" description="Helical" evidence="1">
    <location>
        <begin position="465"/>
        <end position="488"/>
    </location>
</feature>
<dbReference type="Pfam" id="PF10101">
    <property type="entry name" value="DUF2339"/>
    <property type="match status" value="1"/>
</dbReference>
<organism evidence="2 3">
    <name type="scientific">Sediminibacterium roseum</name>
    <dbReference type="NCBI Taxonomy" id="1978412"/>
    <lineage>
        <taxon>Bacteria</taxon>
        <taxon>Pseudomonadati</taxon>
        <taxon>Bacteroidota</taxon>
        <taxon>Chitinophagia</taxon>
        <taxon>Chitinophagales</taxon>
        <taxon>Chitinophagaceae</taxon>
        <taxon>Sediminibacterium</taxon>
    </lineage>
</organism>
<feature type="transmembrane region" description="Helical" evidence="1">
    <location>
        <begin position="540"/>
        <end position="560"/>
    </location>
</feature>
<dbReference type="Proteomes" id="UP000753802">
    <property type="component" value="Unassembled WGS sequence"/>
</dbReference>
<feature type="transmembrane region" description="Helical" evidence="1">
    <location>
        <begin position="675"/>
        <end position="695"/>
    </location>
</feature>
<keyword evidence="1" id="KW-1133">Transmembrane helix</keyword>
<feature type="transmembrane region" description="Helical" evidence="1">
    <location>
        <begin position="702"/>
        <end position="719"/>
    </location>
</feature>
<dbReference type="PANTHER" id="PTHR38434:SF1">
    <property type="entry name" value="BLL2549 PROTEIN"/>
    <property type="match status" value="1"/>
</dbReference>
<feature type="transmembrane region" description="Helical" evidence="1">
    <location>
        <begin position="641"/>
        <end position="663"/>
    </location>
</feature>
<sequence>MDDNSNDKLDSLEHTLRTLRFQQQRIDRELDRVSAEIESLKKNTAATPSADPVEAPDTIQAAGETIHTTVPAKPVFAKKIVSQTFTPHVRVSGKKLEDLIGTNIINKIGILITVVGVFIGVKYAIDKELVSPATRVVSGYALAIGLLAIAKKLKTKYHDFSSVIMSGGVTILYFITFIAYDFYDLFPQGVAFFLMVATTALAVWMALWYNRKIIALLGQVGAYAVPFLLSDGSGKVLVLFAYVSIINGGLLVLSVKKDWKLIYRSAFAISWLIFLLTITIEHVQKDHFALQFIFLTLNFLVFYAAFLSYKILKKEMYQLGEIVVLLINAFVFFLIGYQFISHSFANQTYLTIFTLANAVVHLAVGLWIRRMRLVDASVVVFVLGLGISFITIAVPIAFSNTWITMLWVMEATVLCFIGYQEKRNLYLLASFSLVVLTLISLLMDWSTHSQVLFRTTMPQAVETAFANIDFVNATLVCGCLAAMSWIAVKNRNAVTEWTGYFFSMVLPVLFIGLLYINILIELDLWWLGDYISHHYVQAANFQTLWVLIYSMLYAGAWLFLNQRYMRKSSITVLMAVVSVFCMFGLFTEGLNAIGWIRESYLQHHTGRPLAMLGIRYMCFAAVALLLAALKKNQLAFFNSLVSARAYSMLFNIALLTVICNEFVHWMDVMGYNNQYKLGLSIICGLYALVLIAIGILRKRKHLRIAAMVLLGSTLLKLFFYDLASLSTISKTIVLIILGIILLVASFLYNKFKHTLFEEPAEERTGGGSR</sequence>
<feature type="transmembrane region" description="Helical" evidence="1">
    <location>
        <begin position="292"/>
        <end position="312"/>
    </location>
</feature>
<feature type="transmembrane region" description="Helical" evidence="1">
    <location>
        <begin position="104"/>
        <end position="125"/>
    </location>
</feature>
<feature type="transmembrane region" description="Helical" evidence="1">
    <location>
        <begin position="131"/>
        <end position="150"/>
    </location>
</feature>
<feature type="transmembrane region" description="Helical" evidence="1">
    <location>
        <begin position="162"/>
        <end position="180"/>
    </location>
</feature>
<feature type="transmembrane region" description="Helical" evidence="1">
    <location>
        <begin position="402"/>
        <end position="419"/>
    </location>
</feature>
<feature type="transmembrane region" description="Helical" evidence="1">
    <location>
        <begin position="261"/>
        <end position="280"/>
    </location>
</feature>
<reference evidence="2 3" key="1">
    <citation type="submission" date="2020-01" db="EMBL/GenBank/DDBJ databases">
        <title>Genome analysis.</title>
        <authorList>
            <person name="Wu S."/>
            <person name="Wang G."/>
        </authorList>
    </citation>
    <scope>NUCLEOTIDE SEQUENCE [LARGE SCALE GENOMIC DNA]</scope>
    <source>
        <strain evidence="2 3">SYL130</strain>
    </source>
</reference>